<evidence type="ECO:0000313" key="3">
    <source>
        <dbReference type="Proteomes" id="UP000026961"/>
    </source>
</evidence>
<dbReference type="Proteomes" id="UP000026961">
    <property type="component" value="Chromosome 8"/>
</dbReference>
<name>A0A0E0AVG5_9ORYZ</name>
<reference evidence="2" key="1">
    <citation type="submission" date="2015-04" db="UniProtKB">
        <authorList>
            <consortium name="EnsemblPlants"/>
        </authorList>
    </citation>
    <scope>IDENTIFICATION</scope>
</reference>
<proteinExistence type="predicted"/>
<accession>A0A0E0AVG5</accession>
<feature type="region of interest" description="Disordered" evidence="1">
    <location>
        <begin position="30"/>
        <end position="78"/>
    </location>
</feature>
<evidence type="ECO:0000256" key="1">
    <source>
        <dbReference type="SAM" id="MobiDB-lite"/>
    </source>
</evidence>
<dbReference type="Gramene" id="OGLUM08G15870.3">
    <property type="protein sequence ID" value="OGLUM08G15870.3"/>
    <property type="gene ID" value="OGLUM08G15870"/>
</dbReference>
<dbReference type="EnsemblPlants" id="OGLUM08G15870.3">
    <property type="protein sequence ID" value="OGLUM08G15870.3"/>
    <property type="gene ID" value="OGLUM08G15870"/>
</dbReference>
<keyword evidence="3" id="KW-1185">Reference proteome</keyword>
<dbReference type="AlphaFoldDB" id="A0A0E0AVG5"/>
<evidence type="ECO:0000313" key="2">
    <source>
        <dbReference type="EnsemblPlants" id="OGLUM08G15870.3"/>
    </source>
</evidence>
<dbReference type="HOGENOM" id="CLU_2629160_0_0_1"/>
<protein>
    <submittedName>
        <fullName evidence="2">Uncharacterized protein</fullName>
    </submittedName>
</protein>
<reference evidence="2" key="2">
    <citation type="submission" date="2018-05" db="EMBL/GenBank/DDBJ databases">
        <title>OgluRS3 (Oryza glumaepatula Reference Sequence Version 3).</title>
        <authorList>
            <person name="Zhang J."/>
            <person name="Kudrna D."/>
            <person name="Lee S."/>
            <person name="Talag J."/>
            <person name="Welchert J."/>
            <person name="Wing R.A."/>
        </authorList>
    </citation>
    <scope>NUCLEOTIDE SEQUENCE [LARGE SCALE GENOMIC DNA]</scope>
</reference>
<organism evidence="2">
    <name type="scientific">Oryza glumipatula</name>
    <dbReference type="NCBI Taxonomy" id="40148"/>
    <lineage>
        <taxon>Eukaryota</taxon>
        <taxon>Viridiplantae</taxon>
        <taxon>Streptophyta</taxon>
        <taxon>Embryophyta</taxon>
        <taxon>Tracheophyta</taxon>
        <taxon>Spermatophyta</taxon>
        <taxon>Magnoliopsida</taxon>
        <taxon>Liliopsida</taxon>
        <taxon>Poales</taxon>
        <taxon>Poaceae</taxon>
        <taxon>BOP clade</taxon>
        <taxon>Oryzoideae</taxon>
        <taxon>Oryzeae</taxon>
        <taxon>Oryzinae</taxon>
        <taxon>Oryza</taxon>
    </lineage>
</organism>
<sequence>AAQQTRVGTPNPLLFRRRRRLVAAGHSGRLTVTGLSSPPKTPHPISRPEIAAAQPRRRRRTRRALSTSIASETAVSCH</sequence>
<feature type="compositionally biased region" description="Polar residues" evidence="1">
    <location>
        <begin position="64"/>
        <end position="78"/>
    </location>
</feature>